<keyword evidence="2" id="KW-1185">Reference proteome</keyword>
<comment type="caution">
    <text evidence="1">The sequence shown here is derived from an EMBL/GenBank/DDBJ whole genome shotgun (WGS) entry which is preliminary data.</text>
</comment>
<accession>K6YRQ1</accession>
<proteinExistence type="predicted"/>
<evidence type="ECO:0000313" key="1">
    <source>
        <dbReference type="EMBL" id="GAC19343.1"/>
    </source>
</evidence>
<gene>
    <name evidence="1" type="ORF">GARC_2377</name>
</gene>
<reference evidence="1 2" key="1">
    <citation type="journal article" date="2017" name="Antonie Van Leeuwenhoek">
        <title>Rhizobium rhizosphaerae sp. nov., a novel species isolated from rice rhizosphere.</title>
        <authorList>
            <person name="Zhao J.J."/>
            <person name="Zhang J."/>
            <person name="Zhang R.J."/>
            <person name="Zhang C.W."/>
            <person name="Yin H.Q."/>
            <person name="Zhang X.X."/>
        </authorList>
    </citation>
    <scope>NUCLEOTIDE SEQUENCE [LARGE SCALE GENOMIC DNA]</scope>
    <source>
        <strain evidence="1 2">BSs20135</strain>
    </source>
</reference>
<organism evidence="1 2">
    <name type="scientific">Paraglaciecola arctica BSs20135</name>
    <dbReference type="NCBI Taxonomy" id="493475"/>
    <lineage>
        <taxon>Bacteria</taxon>
        <taxon>Pseudomonadati</taxon>
        <taxon>Pseudomonadota</taxon>
        <taxon>Gammaproteobacteria</taxon>
        <taxon>Alteromonadales</taxon>
        <taxon>Alteromonadaceae</taxon>
        <taxon>Paraglaciecola</taxon>
    </lineage>
</organism>
<protein>
    <submittedName>
        <fullName evidence="1">Uncharacterized protein</fullName>
    </submittedName>
</protein>
<dbReference type="EMBL" id="BAEO01000029">
    <property type="protein sequence ID" value="GAC19343.1"/>
    <property type="molecule type" value="Genomic_DNA"/>
</dbReference>
<dbReference type="AlphaFoldDB" id="K6YRQ1"/>
<sequence length="37" mass="4282">MNRKQLDIIPIKTLILINLHLLKNNLKSTIDLPLFSP</sequence>
<evidence type="ECO:0000313" key="2">
    <source>
        <dbReference type="Proteomes" id="UP000006327"/>
    </source>
</evidence>
<dbReference type="Proteomes" id="UP000006327">
    <property type="component" value="Unassembled WGS sequence"/>
</dbReference>
<name>K6YRQ1_9ALTE</name>